<organism evidence="2 3">
    <name type="scientific">Aeromicrobium wangtongii</name>
    <dbReference type="NCBI Taxonomy" id="2969247"/>
    <lineage>
        <taxon>Bacteria</taxon>
        <taxon>Bacillati</taxon>
        <taxon>Actinomycetota</taxon>
        <taxon>Actinomycetes</taxon>
        <taxon>Propionibacteriales</taxon>
        <taxon>Nocardioidaceae</taxon>
        <taxon>Aeromicrobium</taxon>
    </lineage>
</organism>
<protein>
    <submittedName>
        <fullName evidence="2">Uncharacterized protein</fullName>
    </submittedName>
</protein>
<feature type="transmembrane region" description="Helical" evidence="1">
    <location>
        <begin position="155"/>
        <end position="172"/>
    </location>
</feature>
<gene>
    <name evidence="2" type="ORF">NQV15_02350</name>
</gene>
<evidence type="ECO:0000313" key="3">
    <source>
        <dbReference type="Proteomes" id="UP001316184"/>
    </source>
</evidence>
<keyword evidence="1" id="KW-0472">Membrane</keyword>
<feature type="transmembrane region" description="Helical" evidence="1">
    <location>
        <begin position="206"/>
        <end position="231"/>
    </location>
</feature>
<dbReference type="RefSeq" id="WP_232397999.1">
    <property type="nucleotide sequence ID" value="NZ_CP102173.1"/>
</dbReference>
<feature type="transmembrane region" description="Helical" evidence="1">
    <location>
        <begin position="95"/>
        <end position="117"/>
    </location>
</feature>
<sequence length="269" mass="26310">MSRLGSTLLSLALAGVITLAAYADPVLVGVAVVLVQVLVAVSPPLLTPAGTVVPSPRFVPAVLAGVVATVLTLEPDLLGGADGTSSDVLGASDTGMLSAILPAVAVALFAALIAQMLRKDGRQQLVQSVSYAVTLAVVAALAAGWIGTVQSLGDADAVAVAAAGLGAGLLAWMLPIDRWVCIGVSTVAGAGGGAAVAATVDSTMTVFFGVVVGAAAALFAILGQAVARVIARGNLQPAAQWGFPGALAVAFAAPAAYLGGQLLTVPSLR</sequence>
<feature type="transmembrane region" description="Helical" evidence="1">
    <location>
        <begin position="243"/>
        <end position="263"/>
    </location>
</feature>
<dbReference type="EMBL" id="CP102173">
    <property type="protein sequence ID" value="UUP14174.1"/>
    <property type="molecule type" value="Genomic_DNA"/>
</dbReference>
<name>A0ABY5MB46_9ACTN</name>
<feature type="transmembrane region" description="Helical" evidence="1">
    <location>
        <begin position="179"/>
        <end position="200"/>
    </location>
</feature>
<keyword evidence="1" id="KW-1133">Transmembrane helix</keyword>
<evidence type="ECO:0000313" key="2">
    <source>
        <dbReference type="EMBL" id="UUP14174.1"/>
    </source>
</evidence>
<keyword evidence="1" id="KW-0812">Transmembrane</keyword>
<keyword evidence="3" id="KW-1185">Reference proteome</keyword>
<feature type="transmembrane region" description="Helical" evidence="1">
    <location>
        <begin position="129"/>
        <end position="149"/>
    </location>
</feature>
<evidence type="ECO:0000256" key="1">
    <source>
        <dbReference type="SAM" id="Phobius"/>
    </source>
</evidence>
<accession>A0ABY5MB46</accession>
<reference evidence="2 3" key="1">
    <citation type="submission" date="2022-08" db="EMBL/GenBank/DDBJ databases">
        <title>novel species in genus Aeromicrobium.</title>
        <authorList>
            <person name="Ye L."/>
        </authorList>
    </citation>
    <scope>NUCLEOTIDE SEQUENCE [LARGE SCALE GENOMIC DNA]</scope>
    <source>
        <strain evidence="3">zg-Y1379</strain>
    </source>
</reference>
<proteinExistence type="predicted"/>
<dbReference type="Proteomes" id="UP001316184">
    <property type="component" value="Chromosome"/>
</dbReference>